<evidence type="ECO:0000313" key="2">
    <source>
        <dbReference type="EMBL" id="CEL91870.1"/>
    </source>
</evidence>
<dbReference type="Proteomes" id="UP000041254">
    <property type="component" value="Unassembled WGS sequence"/>
</dbReference>
<reference evidence="2 3" key="1">
    <citation type="submission" date="2014-11" db="EMBL/GenBank/DDBJ databases">
        <authorList>
            <person name="Zhu J."/>
            <person name="Qi W."/>
            <person name="Song R."/>
        </authorList>
    </citation>
    <scope>NUCLEOTIDE SEQUENCE [LARGE SCALE GENOMIC DNA]</scope>
</reference>
<dbReference type="InterPro" id="IPR000210">
    <property type="entry name" value="BTB/POZ_dom"/>
</dbReference>
<dbReference type="SUPFAM" id="SSF54695">
    <property type="entry name" value="POZ domain"/>
    <property type="match status" value="1"/>
</dbReference>
<dbReference type="PROSITE" id="PS50097">
    <property type="entry name" value="BTB"/>
    <property type="match status" value="1"/>
</dbReference>
<protein>
    <recommendedName>
        <fullName evidence="1">BTB domain-containing protein</fullName>
    </recommendedName>
</protein>
<feature type="domain" description="BTB" evidence="1">
    <location>
        <begin position="7"/>
        <end position="72"/>
    </location>
</feature>
<dbReference type="VEuPathDB" id="CryptoDB:Vbra_1473"/>
<dbReference type="InParanoid" id="A0A0G4E8Z9"/>
<proteinExistence type="predicted"/>
<dbReference type="Pfam" id="PF00651">
    <property type="entry name" value="BTB"/>
    <property type="match status" value="1"/>
</dbReference>
<dbReference type="Gene3D" id="3.30.710.10">
    <property type="entry name" value="Potassium Channel Kv1.1, Chain A"/>
    <property type="match status" value="1"/>
</dbReference>
<accession>A0A0G4E8Z9</accession>
<keyword evidence="3" id="KW-1185">Reference proteome</keyword>
<sequence length="272" mass="31110">MAHADDGLVKLVVGCKQEVFYEKKSLLVGASPHFETMLQGDMACNEKNTQTVELPNVHPACFQQLRAFVYHGGDDERQTVLKKYIEGLAEAAGSLTVPATDQSETKTGLLHLYQMTNSLLMEEHSNLILGQIMHQLQQLQDPSEYPDGIVSFLLREKPSLKETEPMRSTIINFVKERVAKQDSQDVQKIMLELAPTWWNEIMTELEDQALDMSRRVGELSGQIREFGQRANKRRSQQMDHNRVMEIQKGDELHAMRTNMKKLKTAFFERMDG</sequence>
<organism evidence="2 3">
    <name type="scientific">Vitrella brassicaformis (strain CCMP3155)</name>
    <dbReference type="NCBI Taxonomy" id="1169540"/>
    <lineage>
        <taxon>Eukaryota</taxon>
        <taxon>Sar</taxon>
        <taxon>Alveolata</taxon>
        <taxon>Colpodellida</taxon>
        <taxon>Vitrellaceae</taxon>
        <taxon>Vitrella</taxon>
    </lineage>
</organism>
<evidence type="ECO:0000313" key="3">
    <source>
        <dbReference type="Proteomes" id="UP000041254"/>
    </source>
</evidence>
<gene>
    <name evidence="2" type="ORF">Vbra_1473</name>
</gene>
<dbReference type="AlphaFoldDB" id="A0A0G4E8Z9"/>
<dbReference type="CDD" id="cd18186">
    <property type="entry name" value="BTB_POZ_ZBTB_KLHL-like"/>
    <property type="match status" value="1"/>
</dbReference>
<name>A0A0G4E8Z9_VITBC</name>
<evidence type="ECO:0000259" key="1">
    <source>
        <dbReference type="PROSITE" id="PS50097"/>
    </source>
</evidence>
<dbReference type="EMBL" id="CDMY01000027">
    <property type="protein sequence ID" value="CEL91870.1"/>
    <property type="molecule type" value="Genomic_DNA"/>
</dbReference>
<dbReference type="InterPro" id="IPR011333">
    <property type="entry name" value="SKP1/BTB/POZ_sf"/>
</dbReference>
<dbReference type="PhylomeDB" id="A0A0G4E8Z9"/>